<keyword evidence="3" id="KW-1185">Reference proteome</keyword>
<protein>
    <submittedName>
        <fullName evidence="2">Uncharacterized protein</fullName>
    </submittedName>
</protein>
<sequence>MRPKLHGTTEARLARRNQKPWTHIGHGFNMKSYHAQYPESTSTRTLGGEEQYSGEASWKKQGSGLQKARAGVLEPPVDSANVTFRSQVTWASNSCLRNSREVKVGEYNAVADTLEIINDTIRFQALIPKITLSALRQGRSGFTEQGLWVYKLKKRFKHQINNRHKTQLTGKPRIWWCWDQQPGQWLNSSQKAPGLQRDARALPFSLGLCSQAERTQEAAVPGLLPASQTFPTIQTVNNQPLNTEPRPIRAEPRPSVHTWCGFGCQPRSLGPLHQPPVRLLTEMPSLLKSTLPSAAKVPLLSCQA</sequence>
<accession>A0ABQ9WEK3</accession>
<evidence type="ECO:0000313" key="3">
    <source>
        <dbReference type="Proteomes" id="UP001266305"/>
    </source>
</evidence>
<dbReference type="Proteomes" id="UP001266305">
    <property type="component" value="Unassembled WGS sequence"/>
</dbReference>
<feature type="region of interest" description="Disordered" evidence="1">
    <location>
        <begin position="39"/>
        <end position="60"/>
    </location>
</feature>
<dbReference type="EMBL" id="JASSZA010000001">
    <property type="protein sequence ID" value="KAK2120041.1"/>
    <property type="molecule type" value="Genomic_DNA"/>
</dbReference>
<evidence type="ECO:0000256" key="1">
    <source>
        <dbReference type="SAM" id="MobiDB-lite"/>
    </source>
</evidence>
<gene>
    <name evidence="2" type="ORF">P7K49_001427</name>
</gene>
<comment type="caution">
    <text evidence="2">The sequence shown here is derived from an EMBL/GenBank/DDBJ whole genome shotgun (WGS) entry which is preliminary data.</text>
</comment>
<reference evidence="2 3" key="1">
    <citation type="submission" date="2023-05" db="EMBL/GenBank/DDBJ databases">
        <title>B98-5 Cell Line De Novo Hybrid Assembly: An Optical Mapping Approach.</title>
        <authorList>
            <person name="Kananen K."/>
            <person name="Auerbach J.A."/>
            <person name="Kautto E."/>
            <person name="Blachly J.S."/>
        </authorList>
    </citation>
    <scope>NUCLEOTIDE SEQUENCE [LARGE SCALE GENOMIC DNA]</scope>
    <source>
        <strain evidence="2">B95-8</strain>
        <tissue evidence="2">Cell line</tissue>
    </source>
</reference>
<evidence type="ECO:0000313" key="2">
    <source>
        <dbReference type="EMBL" id="KAK2120041.1"/>
    </source>
</evidence>
<name>A0ABQ9WEK3_SAGOE</name>
<organism evidence="2 3">
    <name type="scientific">Saguinus oedipus</name>
    <name type="common">Cotton-top tamarin</name>
    <name type="synonym">Oedipomidas oedipus</name>
    <dbReference type="NCBI Taxonomy" id="9490"/>
    <lineage>
        <taxon>Eukaryota</taxon>
        <taxon>Metazoa</taxon>
        <taxon>Chordata</taxon>
        <taxon>Craniata</taxon>
        <taxon>Vertebrata</taxon>
        <taxon>Euteleostomi</taxon>
        <taxon>Mammalia</taxon>
        <taxon>Eutheria</taxon>
        <taxon>Euarchontoglires</taxon>
        <taxon>Primates</taxon>
        <taxon>Haplorrhini</taxon>
        <taxon>Platyrrhini</taxon>
        <taxon>Cebidae</taxon>
        <taxon>Callitrichinae</taxon>
        <taxon>Saguinus</taxon>
    </lineage>
</organism>
<proteinExistence type="predicted"/>